<dbReference type="EMBL" id="CATNWA010020845">
    <property type="protein sequence ID" value="CAI9620096.1"/>
    <property type="molecule type" value="Genomic_DNA"/>
</dbReference>
<evidence type="ECO:0000313" key="1">
    <source>
        <dbReference type="EMBL" id="CAI9620096.1"/>
    </source>
</evidence>
<proteinExistence type="predicted"/>
<protein>
    <submittedName>
        <fullName evidence="1">Uncharacterized protein</fullName>
    </submittedName>
</protein>
<comment type="caution">
    <text evidence="1">The sequence shown here is derived from an EMBL/GenBank/DDBJ whole genome shotgun (WGS) entry which is preliminary data.</text>
</comment>
<organism evidence="1 2">
    <name type="scientific">Staurois parvus</name>
    <dbReference type="NCBI Taxonomy" id="386267"/>
    <lineage>
        <taxon>Eukaryota</taxon>
        <taxon>Metazoa</taxon>
        <taxon>Chordata</taxon>
        <taxon>Craniata</taxon>
        <taxon>Vertebrata</taxon>
        <taxon>Euteleostomi</taxon>
        <taxon>Amphibia</taxon>
        <taxon>Batrachia</taxon>
        <taxon>Anura</taxon>
        <taxon>Neobatrachia</taxon>
        <taxon>Ranoidea</taxon>
        <taxon>Ranidae</taxon>
        <taxon>Staurois</taxon>
    </lineage>
</organism>
<gene>
    <name evidence="1" type="ORF">SPARVUS_LOCUS15939290</name>
</gene>
<reference evidence="1" key="1">
    <citation type="submission" date="2023-05" db="EMBL/GenBank/DDBJ databases">
        <authorList>
            <person name="Stuckert A."/>
        </authorList>
    </citation>
    <scope>NUCLEOTIDE SEQUENCE</scope>
</reference>
<evidence type="ECO:0000313" key="2">
    <source>
        <dbReference type="Proteomes" id="UP001162483"/>
    </source>
</evidence>
<sequence length="68" mass="7088">MGPLGSRGSWGPCVLDHTQSTPKKAYDILSEGTEHTAAKPSVTTLVRCQCHVTTVTRGGLTTHGAPGQ</sequence>
<keyword evidence="2" id="KW-1185">Reference proteome</keyword>
<accession>A0ABN9HE64</accession>
<name>A0ABN9HE64_9NEOB</name>
<dbReference type="Proteomes" id="UP001162483">
    <property type="component" value="Unassembled WGS sequence"/>
</dbReference>